<comment type="caution">
    <text evidence="2">The sequence shown here is derived from an EMBL/GenBank/DDBJ whole genome shotgun (WGS) entry which is preliminary data.</text>
</comment>
<name>A0AAV7EG76_ARIFI</name>
<reference evidence="2 3" key="1">
    <citation type="submission" date="2021-07" db="EMBL/GenBank/DDBJ databases">
        <title>The Aristolochia fimbriata genome: insights into angiosperm evolution, floral development and chemical biosynthesis.</title>
        <authorList>
            <person name="Jiao Y."/>
        </authorList>
    </citation>
    <scope>NUCLEOTIDE SEQUENCE [LARGE SCALE GENOMIC DNA]</scope>
    <source>
        <strain evidence="2">IBCAS-2021</strain>
        <tissue evidence="2">Leaf</tissue>
    </source>
</reference>
<dbReference type="Proteomes" id="UP000825729">
    <property type="component" value="Unassembled WGS sequence"/>
</dbReference>
<accession>A0AAV7EG76</accession>
<keyword evidence="3" id="KW-1185">Reference proteome</keyword>
<proteinExistence type="predicted"/>
<dbReference type="EMBL" id="JAINDJ010000005">
    <property type="protein sequence ID" value="KAG9446577.1"/>
    <property type="molecule type" value="Genomic_DNA"/>
</dbReference>
<evidence type="ECO:0000256" key="1">
    <source>
        <dbReference type="SAM" id="MobiDB-lite"/>
    </source>
</evidence>
<dbReference type="AlphaFoldDB" id="A0AAV7EG76"/>
<organism evidence="2 3">
    <name type="scientific">Aristolochia fimbriata</name>
    <name type="common">White veined hardy Dutchman's pipe vine</name>
    <dbReference type="NCBI Taxonomy" id="158543"/>
    <lineage>
        <taxon>Eukaryota</taxon>
        <taxon>Viridiplantae</taxon>
        <taxon>Streptophyta</taxon>
        <taxon>Embryophyta</taxon>
        <taxon>Tracheophyta</taxon>
        <taxon>Spermatophyta</taxon>
        <taxon>Magnoliopsida</taxon>
        <taxon>Magnoliidae</taxon>
        <taxon>Piperales</taxon>
        <taxon>Aristolochiaceae</taxon>
        <taxon>Aristolochia</taxon>
    </lineage>
</organism>
<feature type="region of interest" description="Disordered" evidence="1">
    <location>
        <begin position="1"/>
        <end position="22"/>
    </location>
</feature>
<evidence type="ECO:0000313" key="2">
    <source>
        <dbReference type="EMBL" id="KAG9446577.1"/>
    </source>
</evidence>
<evidence type="ECO:0000313" key="3">
    <source>
        <dbReference type="Proteomes" id="UP000825729"/>
    </source>
</evidence>
<feature type="compositionally biased region" description="Polar residues" evidence="1">
    <location>
        <begin position="1"/>
        <end position="13"/>
    </location>
</feature>
<gene>
    <name evidence="2" type="ORF">H6P81_012705</name>
</gene>
<sequence length="67" mass="7346">MILSASESDNLCFSRTSSETRKREREVCGAILLANVLSSHYNFNVGFAPGRNIGVISTELENGKQQV</sequence>
<protein>
    <submittedName>
        <fullName evidence="2">Uncharacterized protein</fullName>
    </submittedName>
</protein>